<proteinExistence type="predicted"/>
<dbReference type="AlphaFoldDB" id="A0A7G9RLD7"/>
<dbReference type="EMBL" id="CP060714">
    <property type="protein sequence ID" value="QNN56412.1"/>
    <property type="molecule type" value="Genomic_DNA"/>
</dbReference>
<evidence type="ECO:0000313" key="2">
    <source>
        <dbReference type="EMBL" id="QNN56412.1"/>
    </source>
</evidence>
<protein>
    <recommendedName>
        <fullName evidence="1">DUF6630 domain-containing protein</fullName>
    </recommendedName>
</protein>
<accession>A0A7G9RLD7</accession>
<dbReference type="Pfam" id="PF20335">
    <property type="entry name" value="DUF6630"/>
    <property type="match status" value="1"/>
</dbReference>
<feature type="domain" description="DUF6630" evidence="1">
    <location>
        <begin position="44"/>
        <end position="194"/>
    </location>
</feature>
<dbReference type="RefSeq" id="WP_187596678.1">
    <property type="nucleotide sequence ID" value="NZ_CP060714.1"/>
</dbReference>
<evidence type="ECO:0000259" key="1">
    <source>
        <dbReference type="Pfam" id="PF20335"/>
    </source>
</evidence>
<dbReference type="Proteomes" id="UP000515811">
    <property type="component" value="Chromosome"/>
</dbReference>
<dbReference type="KEGG" id="drg:H9K76_17970"/>
<gene>
    <name evidence="2" type="ORF">H9K76_17970</name>
</gene>
<keyword evidence="3" id="KW-1185">Reference proteome</keyword>
<dbReference type="InterPro" id="IPR046582">
    <property type="entry name" value="DUF6630"/>
</dbReference>
<organism evidence="2 3">
    <name type="scientific">Diaphorobacter ruginosibacter</name>
    <dbReference type="NCBI Taxonomy" id="1715720"/>
    <lineage>
        <taxon>Bacteria</taxon>
        <taxon>Pseudomonadati</taxon>
        <taxon>Pseudomonadota</taxon>
        <taxon>Betaproteobacteria</taxon>
        <taxon>Burkholderiales</taxon>
        <taxon>Comamonadaceae</taxon>
        <taxon>Diaphorobacter</taxon>
    </lineage>
</organism>
<sequence>MSMFTWLRKLISSTPAATGPQSPSPDVSLANGEHWRALCTAAGRALVPDDADALWSEVEQALNEPEHYFSRFADDLAQRGIESPDAVSPWLALVDGLQRREQVHEMDWKLDMGELIWGLQQLQFSRQREISLDALAGSKAMGHDALTEAGAHLRSQGVALVTFDIDSDSYPLSLLAQEDTEPLEELAKRVGRKLIAL</sequence>
<name>A0A7G9RLD7_9BURK</name>
<reference evidence="2 3" key="1">
    <citation type="submission" date="2020-08" db="EMBL/GenBank/DDBJ databases">
        <title>Genome sequence of Diaphorobacter ruginosibacter DSM 27467T.</title>
        <authorList>
            <person name="Hyun D.-W."/>
            <person name="Bae J.-W."/>
        </authorList>
    </citation>
    <scope>NUCLEOTIDE SEQUENCE [LARGE SCALE GENOMIC DNA]</scope>
    <source>
        <strain evidence="2 3">DSM 27467</strain>
    </source>
</reference>
<evidence type="ECO:0000313" key="3">
    <source>
        <dbReference type="Proteomes" id="UP000515811"/>
    </source>
</evidence>